<dbReference type="KEGG" id="fal:FRAAL3548"/>
<organism evidence="1 2">
    <name type="scientific">Frankia alni (strain DSM 45986 / CECT 9034 / ACN14a)</name>
    <dbReference type="NCBI Taxonomy" id="326424"/>
    <lineage>
        <taxon>Bacteria</taxon>
        <taxon>Bacillati</taxon>
        <taxon>Actinomycetota</taxon>
        <taxon>Actinomycetes</taxon>
        <taxon>Frankiales</taxon>
        <taxon>Frankiaceae</taxon>
        <taxon>Frankia</taxon>
    </lineage>
</organism>
<dbReference type="RefSeq" id="WP_011604689.1">
    <property type="nucleotide sequence ID" value="NC_008278.1"/>
</dbReference>
<evidence type="ECO:0000313" key="1">
    <source>
        <dbReference type="EMBL" id="CAJ62191.1"/>
    </source>
</evidence>
<dbReference type="STRING" id="326424.FRAAL3548"/>
<dbReference type="AlphaFoldDB" id="Q0RJW9"/>
<dbReference type="HOGENOM" id="CLU_159912_0_0_11"/>
<gene>
    <name evidence="1" type="ordered locus">FRAAL3548</name>
</gene>
<proteinExistence type="predicted"/>
<sequence>MPYRPAVLVALLALAAGTFLFRFTGPVLRSRLAFPPQAERLLNTAAIVLLGALVASSALATGHHINGVARPVWVLVGGVLAYRKVPFLVVVVVAAAVTAVLRLLSVP</sequence>
<dbReference type="eggNOG" id="ENOG5032T1U">
    <property type="taxonomic scope" value="Bacteria"/>
</dbReference>
<protein>
    <submittedName>
        <fullName evidence="1">Uncharacterized protein</fullName>
    </submittedName>
</protein>
<keyword evidence="2" id="KW-1185">Reference proteome</keyword>
<dbReference type="EMBL" id="CT573213">
    <property type="protein sequence ID" value="CAJ62191.1"/>
    <property type="molecule type" value="Genomic_DNA"/>
</dbReference>
<name>Q0RJW9_FRAAA</name>
<accession>Q0RJW9</accession>
<dbReference type="Pfam" id="PF05437">
    <property type="entry name" value="AzlD"/>
    <property type="match status" value="1"/>
</dbReference>
<dbReference type="InterPro" id="IPR008407">
    <property type="entry name" value="Brnchd-chn_aa_trnsp_AzlD"/>
</dbReference>
<reference evidence="1 2" key="1">
    <citation type="journal article" date="2007" name="Genome Res.">
        <title>Genome characteristics of facultatively symbiotic Frankia sp. strains reflect host range and host plant biogeography.</title>
        <authorList>
            <person name="Normand P."/>
            <person name="Lapierre P."/>
            <person name="Tisa L.S."/>
            <person name="Gogarten J.P."/>
            <person name="Alloisio N."/>
            <person name="Bagnarol E."/>
            <person name="Bassi C.A."/>
            <person name="Berry A.M."/>
            <person name="Bickhart D.M."/>
            <person name="Choisne N."/>
            <person name="Couloux A."/>
            <person name="Cournoyer B."/>
            <person name="Cruveiller S."/>
            <person name="Daubin V."/>
            <person name="Demange N."/>
            <person name="Francino M.P."/>
            <person name="Goltsman E."/>
            <person name="Huang Y."/>
            <person name="Kopp O.R."/>
            <person name="Labarre L."/>
            <person name="Lapidus A."/>
            <person name="Lavire C."/>
            <person name="Marechal J."/>
            <person name="Martinez M."/>
            <person name="Mastronunzio J.E."/>
            <person name="Mullin B.C."/>
            <person name="Niemann J."/>
            <person name="Pujic P."/>
            <person name="Rawnsley T."/>
            <person name="Rouy Z."/>
            <person name="Schenowitz C."/>
            <person name="Sellstedt A."/>
            <person name="Tavares F."/>
            <person name="Tomkins J.P."/>
            <person name="Vallenet D."/>
            <person name="Valverde C."/>
            <person name="Wall L.G."/>
            <person name="Wang Y."/>
            <person name="Medigue C."/>
            <person name="Benson D.R."/>
        </authorList>
    </citation>
    <scope>NUCLEOTIDE SEQUENCE [LARGE SCALE GENOMIC DNA]</scope>
    <source>
        <strain evidence="2">DSM 45986 / CECT 9034 / ACN14a</strain>
    </source>
</reference>
<evidence type="ECO:0000313" key="2">
    <source>
        <dbReference type="Proteomes" id="UP000000657"/>
    </source>
</evidence>
<dbReference type="Proteomes" id="UP000000657">
    <property type="component" value="Chromosome"/>
</dbReference>